<dbReference type="AlphaFoldDB" id="A0A365XS05"/>
<dbReference type="RefSeq" id="WP_113617883.1">
    <property type="nucleotide sequence ID" value="NZ_QFFJ01000002.1"/>
</dbReference>
<dbReference type="GO" id="GO:0016989">
    <property type="term" value="F:sigma factor antagonist activity"/>
    <property type="evidence" value="ECO:0007669"/>
    <property type="project" value="TreeGrafter"/>
</dbReference>
<evidence type="ECO:0000313" key="4">
    <source>
        <dbReference type="Proteomes" id="UP000253410"/>
    </source>
</evidence>
<dbReference type="Gene3D" id="2.60.120.1440">
    <property type="match status" value="1"/>
</dbReference>
<organism evidence="3 4">
    <name type="scientific">Chitinophaga flava</name>
    <dbReference type="NCBI Taxonomy" id="2259036"/>
    <lineage>
        <taxon>Bacteria</taxon>
        <taxon>Pseudomonadati</taxon>
        <taxon>Bacteroidota</taxon>
        <taxon>Chitinophagia</taxon>
        <taxon>Chitinophagales</taxon>
        <taxon>Chitinophagaceae</taxon>
        <taxon>Chitinophaga</taxon>
    </lineage>
</organism>
<feature type="domain" description="FecR protein" evidence="1">
    <location>
        <begin position="180"/>
        <end position="275"/>
    </location>
</feature>
<dbReference type="Pfam" id="PF16344">
    <property type="entry name" value="FecR_C"/>
    <property type="match status" value="1"/>
</dbReference>
<dbReference type="Gene3D" id="3.55.50.30">
    <property type="match status" value="1"/>
</dbReference>
<comment type="caution">
    <text evidence="3">The sequence shown here is derived from an EMBL/GenBank/DDBJ whole genome shotgun (WGS) entry which is preliminary data.</text>
</comment>
<accession>A0A365XS05</accession>
<evidence type="ECO:0000313" key="3">
    <source>
        <dbReference type="EMBL" id="RBL89137.1"/>
    </source>
</evidence>
<dbReference type="EMBL" id="QFFJ01000002">
    <property type="protein sequence ID" value="RBL89137.1"/>
    <property type="molecule type" value="Genomic_DNA"/>
</dbReference>
<name>A0A365XS05_9BACT</name>
<dbReference type="PANTHER" id="PTHR30273">
    <property type="entry name" value="PERIPLASMIC SIGNAL SENSOR AND SIGMA FACTOR ACTIVATOR FECR-RELATED"/>
    <property type="match status" value="1"/>
</dbReference>
<dbReference type="FunFam" id="2.60.120.1440:FF:000001">
    <property type="entry name" value="Putative anti-sigma factor"/>
    <property type="match status" value="1"/>
</dbReference>
<sequence>MLNKEEIRELLQRYQQGQCSREEVMMIESWYQQQLDKSTWDFQPGEEALIGARIKARIHEKLHMGAPADSQPAPLRAGWKKWYSMAAASLLLMAVAGGSYWRWHHTDVIKQPSVASTPQDVAPGGNKAILTLGNGSQIILDSAANGSLAQQGNTQVQKLVNGQIVYHTLKSEPAEIVYNTLTTPRGGQYQLRLPDGTQIWLNAASSITYPTAFAGKERMVAVTGEVYFEVAPDADKPFSVKAGDMTVDVLGTHFNVNAYADEKNKYATLLEGKVKIVRGDRTQLLHPGQQASITAAGEMELIKEIDVEQVMAWRNGKFIFRDKEDITAIMRQISRWYDLEVEYRGTVTKHFWGSVSRQLNASEVFKVLEATGGVHFKIEGKKVIVMP</sequence>
<dbReference type="Pfam" id="PF04773">
    <property type="entry name" value="FecR"/>
    <property type="match status" value="1"/>
</dbReference>
<dbReference type="InterPro" id="IPR006860">
    <property type="entry name" value="FecR"/>
</dbReference>
<keyword evidence="4" id="KW-1185">Reference proteome</keyword>
<reference evidence="3 4" key="1">
    <citation type="submission" date="2018-05" db="EMBL/GenBank/DDBJ databases">
        <title>Chitinophaga sp. K3CV102501T nov., isolated from isolated from a monsoon evergreen broad-leaved forest soil.</title>
        <authorList>
            <person name="Lv Y."/>
        </authorList>
    </citation>
    <scope>NUCLEOTIDE SEQUENCE [LARGE SCALE GENOMIC DNA]</scope>
    <source>
        <strain evidence="3 4">GDMCC 1.1325</strain>
    </source>
</reference>
<dbReference type="InterPro" id="IPR032508">
    <property type="entry name" value="FecR_C"/>
</dbReference>
<proteinExistence type="predicted"/>
<feature type="domain" description="Protein FecR C-terminal" evidence="2">
    <location>
        <begin position="318"/>
        <end position="385"/>
    </location>
</feature>
<dbReference type="OrthoDB" id="629393at2"/>
<evidence type="ECO:0000259" key="2">
    <source>
        <dbReference type="Pfam" id="PF16344"/>
    </source>
</evidence>
<evidence type="ECO:0000259" key="1">
    <source>
        <dbReference type="Pfam" id="PF04773"/>
    </source>
</evidence>
<gene>
    <name evidence="3" type="ORF">DF182_21640</name>
</gene>
<dbReference type="PANTHER" id="PTHR30273:SF2">
    <property type="entry name" value="PROTEIN FECR"/>
    <property type="match status" value="1"/>
</dbReference>
<protein>
    <submittedName>
        <fullName evidence="3">Iron dicitrate transport regulator FecR</fullName>
    </submittedName>
</protein>
<dbReference type="Proteomes" id="UP000253410">
    <property type="component" value="Unassembled WGS sequence"/>
</dbReference>
<dbReference type="InterPro" id="IPR012373">
    <property type="entry name" value="Ferrdict_sens_TM"/>
</dbReference>